<name>A0A6A8DD69_9BACI</name>
<reference evidence="2" key="1">
    <citation type="submission" date="2019-11" db="EMBL/GenBank/DDBJ databases">
        <authorList>
            <person name="Li J."/>
        </authorList>
    </citation>
    <scope>NUCLEOTIDE SEQUENCE</scope>
    <source>
        <strain evidence="2">B6B</strain>
    </source>
</reference>
<feature type="transmembrane region" description="Helical" evidence="1">
    <location>
        <begin position="36"/>
        <end position="56"/>
    </location>
</feature>
<comment type="caution">
    <text evidence="2">The sequence shown here is derived from an EMBL/GenBank/DDBJ whole genome shotgun (WGS) entry which is preliminary data.</text>
</comment>
<dbReference type="Gene3D" id="1.20.210.10">
    <property type="entry name" value="Cytochrome c oxidase-like, subunit I domain"/>
    <property type="match status" value="1"/>
</dbReference>
<feature type="transmembrane region" description="Helical" evidence="1">
    <location>
        <begin position="68"/>
        <end position="88"/>
    </location>
</feature>
<dbReference type="Proteomes" id="UP000799092">
    <property type="component" value="Unassembled WGS sequence"/>
</dbReference>
<evidence type="ECO:0000313" key="2">
    <source>
        <dbReference type="EMBL" id="MRH42476.1"/>
    </source>
</evidence>
<dbReference type="RefSeq" id="WP_153736120.1">
    <property type="nucleotide sequence ID" value="NZ_WJNG01000005.1"/>
</dbReference>
<dbReference type="EMBL" id="WJNG01000005">
    <property type="protein sequence ID" value="MRH42476.1"/>
    <property type="molecule type" value="Genomic_DNA"/>
</dbReference>
<feature type="transmembrane region" description="Helical" evidence="1">
    <location>
        <begin position="5"/>
        <end position="24"/>
    </location>
</feature>
<proteinExistence type="predicted"/>
<accession>A0A6A8DD69</accession>
<dbReference type="SUPFAM" id="SSF81442">
    <property type="entry name" value="Cytochrome c oxidase subunit I-like"/>
    <property type="match status" value="1"/>
</dbReference>
<dbReference type="OrthoDB" id="9808748at2"/>
<keyword evidence="1" id="KW-0812">Transmembrane</keyword>
<evidence type="ECO:0000313" key="3">
    <source>
        <dbReference type="Proteomes" id="UP000799092"/>
    </source>
</evidence>
<dbReference type="InterPro" id="IPR036927">
    <property type="entry name" value="Cyt_c_oxase-like_su1_sf"/>
</dbReference>
<feature type="transmembrane region" description="Helical" evidence="1">
    <location>
        <begin position="94"/>
        <end position="117"/>
    </location>
</feature>
<organism evidence="2 3">
    <name type="scientific">Aquibacillus halophilus</name>
    <dbReference type="NCBI Taxonomy" id="930132"/>
    <lineage>
        <taxon>Bacteria</taxon>
        <taxon>Bacillati</taxon>
        <taxon>Bacillota</taxon>
        <taxon>Bacilli</taxon>
        <taxon>Bacillales</taxon>
        <taxon>Bacillaceae</taxon>
        <taxon>Aquibacillus</taxon>
    </lineage>
</organism>
<protein>
    <submittedName>
        <fullName evidence="2">Cytochrome-c oxidase</fullName>
    </submittedName>
</protein>
<gene>
    <name evidence="2" type="ORF">GH741_07235</name>
</gene>
<keyword evidence="3" id="KW-1185">Reference proteome</keyword>
<keyword evidence="1" id="KW-0472">Membrane</keyword>
<keyword evidence="1" id="KW-1133">Transmembrane helix</keyword>
<sequence length="139" mass="15225">MGIRLIKISVIYFLIGVSIGYFMSIVHDYTLTGVHVHINLLGWTALTLAGLIYYLFPKLAATKLGIAHFWLHNIGLPIMMISLATMLLTGNTVFTAGVVTGATLVIIGVLLFVINVITNLNEEDSLINQSIKEETHRAS</sequence>
<evidence type="ECO:0000256" key="1">
    <source>
        <dbReference type="SAM" id="Phobius"/>
    </source>
</evidence>
<dbReference type="AlphaFoldDB" id="A0A6A8DD69"/>